<name>A0AAV3RGX9_LITER</name>
<feature type="domain" description="DOG1" evidence="1">
    <location>
        <begin position="18"/>
        <end position="268"/>
    </location>
</feature>
<dbReference type="AlphaFoldDB" id="A0AAV3RGX9"/>
<dbReference type="InterPro" id="IPR051886">
    <property type="entry name" value="Seed_Dev/Stress_Resp_Reg"/>
</dbReference>
<dbReference type="PROSITE" id="PS51806">
    <property type="entry name" value="DOG1"/>
    <property type="match status" value="1"/>
</dbReference>
<evidence type="ECO:0000313" key="3">
    <source>
        <dbReference type="Proteomes" id="UP001454036"/>
    </source>
</evidence>
<dbReference type="PANTHER" id="PTHR46354:SF4">
    <property type="entry name" value="PROTEIN DOG1-LIKE 3"/>
    <property type="match status" value="1"/>
</dbReference>
<keyword evidence="3" id="KW-1185">Reference proteome</keyword>
<evidence type="ECO:0000259" key="1">
    <source>
        <dbReference type="PROSITE" id="PS51806"/>
    </source>
</evidence>
<organism evidence="2 3">
    <name type="scientific">Lithospermum erythrorhizon</name>
    <name type="common">Purple gromwell</name>
    <name type="synonym">Lithospermum officinale var. erythrorhizon</name>
    <dbReference type="NCBI Taxonomy" id="34254"/>
    <lineage>
        <taxon>Eukaryota</taxon>
        <taxon>Viridiplantae</taxon>
        <taxon>Streptophyta</taxon>
        <taxon>Embryophyta</taxon>
        <taxon>Tracheophyta</taxon>
        <taxon>Spermatophyta</taxon>
        <taxon>Magnoliopsida</taxon>
        <taxon>eudicotyledons</taxon>
        <taxon>Gunneridae</taxon>
        <taxon>Pentapetalae</taxon>
        <taxon>asterids</taxon>
        <taxon>lamiids</taxon>
        <taxon>Boraginales</taxon>
        <taxon>Boraginaceae</taxon>
        <taxon>Boraginoideae</taxon>
        <taxon>Lithospermeae</taxon>
        <taxon>Lithospermum</taxon>
    </lineage>
</organism>
<accession>A0AAV3RGX9</accession>
<protein>
    <recommendedName>
        <fullName evidence="1">DOG1 domain-containing protein</fullName>
    </recommendedName>
</protein>
<dbReference type="Pfam" id="PF14144">
    <property type="entry name" value="DOG1"/>
    <property type="match status" value="1"/>
</dbReference>
<reference evidence="2 3" key="1">
    <citation type="submission" date="2024-01" db="EMBL/GenBank/DDBJ databases">
        <title>The complete chloroplast genome sequence of Lithospermum erythrorhizon: insights into the phylogenetic relationship among Boraginaceae species and the maternal lineages of purple gromwells.</title>
        <authorList>
            <person name="Okada T."/>
            <person name="Watanabe K."/>
        </authorList>
    </citation>
    <scope>NUCLEOTIDE SEQUENCE [LARGE SCALE GENOMIC DNA]</scope>
</reference>
<sequence>MKVESSQAVLPNVIYQEKQNFPNFFESWISEQNQDLEKLISALNDYDEDQSEGLLVPLIDNVLKHYEHYYAEKSRWANKDVLKMLNPSWRSNFEDAFLWIGGWRPSMAFHLIYSKCGIQLEAKLSELIRGLATEDLGDLSPSQVRQIDELQRKTIKNEKEITEKHATHQETVADASMIKLSNMVSDMLRSGAGEAARVGDVVDEQVEPTLKPKEEGLLETLQMADDLRLKTLREIIKILSPVQVVHFLIAAAELHLRIHDWGKMKDSRNGINI</sequence>
<dbReference type="InterPro" id="IPR025422">
    <property type="entry name" value="TGA_domain"/>
</dbReference>
<gene>
    <name evidence="2" type="ORF">LIER_28467</name>
</gene>
<dbReference type="EMBL" id="BAABME010009487">
    <property type="protein sequence ID" value="GAA0175253.1"/>
    <property type="molecule type" value="Genomic_DNA"/>
</dbReference>
<dbReference type="Proteomes" id="UP001454036">
    <property type="component" value="Unassembled WGS sequence"/>
</dbReference>
<dbReference type="PANTHER" id="PTHR46354">
    <property type="entry name" value="DOG1 DOMAIN-CONTAINING PROTEIN"/>
    <property type="match status" value="1"/>
</dbReference>
<comment type="caution">
    <text evidence="2">The sequence shown here is derived from an EMBL/GenBank/DDBJ whole genome shotgun (WGS) entry which is preliminary data.</text>
</comment>
<evidence type="ECO:0000313" key="2">
    <source>
        <dbReference type="EMBL" id="GAA0175253.1"/>
    </source>
</evidence>
<proteinExistence type="predicted"/>
<dbReference type="GO" id="GO:0043565">
    <property type="term" value="F:sequence-specific DNA binding"/>
    <property type="evidence" value="ECO:0007669"/>
    <property type="project" value="InterPro"/>
</dbReference>
<dbReference type="GO" id="GO:0006351">
    <property type="term" value="P:DNA-templated transcription"/>
    <property type="evidence" value="ECO:0007669"/>
    <property type="project" value="InterPro"/>
</dbReference>